<feature type="compositionally biased region" description="Low complexity" evidence="2">
    <location>
        <begin position="356"/>
        <end position="373"/>
    </location>
</feature>
<dbReference type="SUPFAM" id="SSF57667">
    <property type="entry name" value="beta-beta-alpha zinc fingers"/>
    <property type="match status" value="1"/>
</dbReference>
<gene>
    <name evidence="4" type="ORF">ONE63_011445</name>
</gene>
<reference evidence="4" key="1">
    <citation type="submission" date="2022-12" db="EMBL/GenBank/DDBJ databases">
        <title>Chromosome-level genome assembly of the bean flower thrips Megalurothrips usitatus.</title>
        <authorList>
            <person name="Ma L."/>
            <person name="Liu Q."/>
            <person name="Li H."/>
            <person name="Cai W."/>
        </authorList>
    </citation>
    <scope>NUCLEOTIDE SEQUENCE</scope>
    <source>
        <strain evidence="4">Cailab_2022a</strain>
    </source>
</reference>
<dbReference type="PANTHER" id="PTHR33327">
    <property type="entry name" value="ENDONUCLEASE"/>
    <property type="match status" value="1"/>
</dbReference>
<dbReference type="InterPro" id="IPR055469">
    <property type="entry name" value="DUF7041"/>
</dbReference>
<dbReference type="PANTHER" id="PTHR33327:SF3">
    <property type="entry name" value="RNA-DIRECTED DNA POLYMERASE"/>
    <property type="match status" value="1"/>
</dbReference>
<keyword evidence="1" id="KW-0862">Zinc</keyword>
<dbReference type="PROSITE" id="PS50157">
    <property type="entry name" value="ZINC_FINGER_C2H2_2"/>
    <property type="match status" value="1"/>
</dbReference>
<evidence type="ECO:0000256" key="2">
    <source>
        <dbReference type="SAM" id="MobiDB-lite"/>
    </source>
</evidence>
<feature type="region of interest" description="Disordered" evidence="2">
    <location>
        <begin position="157"/>
        <end position="185"/>
    </location>
</feature>
<dbReference type="Proteomes" id="UP001075354">
    <property type="component" value="Unassembled WGS sequence"/>
</dbReference>
<evidence type="ECO:0000313" key="4">
    <source>
        <dbReference type="EMBL" id="KAJ1518943.1"/>
    </source>
</evidence>
<name>A0AAV7X2E4_9NEOP</name>
<dbReference type="SMART" id="SM00355">
    <property type="entry name" value="ZnF_C2H2"/>
    <property type="match status" value="2"/>
</dbReference>
<protein>
    <recommendedName>
        <fullName evidence="3">C2H2-type domain-containing protein</fullName>
    </recommendedName>
</protein>
<dbReference type="EMBL" id="JAPTSV010000804">
    <property type="protein sequence ID" value="KAJ1518943.1"/>
    <property type="molecule type" value="Genomic_DNA"/>
</dbReference>
<dbReference type="GO" id="GO:0008270">
    <property type="term" value="F:zinc ion binding"/>
    <property type="evidence" value="ECO:0007669"/>
    <property type="project" value="UniProtKB-KW"/>
</dbReference>
<keyword evidence="1" id="KW-0863">Zinc-finger</keyword>
<dbReference type="InterPro" id="IPR013087">
    <property type="entry name" value="Znf_C2H2_type"/>
</dbReference>
<evidence type="ECO:0000259" key="3">
    <source>
        <dbReference type="PROSITE" id="PS50157"/>
    </source>
</evidence>
<feature type="region of interest" description="Disordered" evidence="2">
    <location>
        <begin position="344"/>
        <end position="380"/>
    </location>
</feature>
<dbReference type="PROSITE" id="PS00028">
    <property type="entry name" value="ZINC_FINGER_C2H2_1"/>
    <property type="match status" value="2"/>
</dbReference>
<evidence type="ECO:0000313" key="5">
    <source>
        <dbReference type="Proteomes" id="UP001075354"/>
    </source>
</evidence>
<keyword evidence="5" id="KW-1185">Reference proteome</keyword>
<dbReference type="AlphaFoldDB" id="A0AAV7X2E4"/>
<dbReference type="InterPro" id="IPR036236">
    <property type="entry name" value="Znf_C2H2_sf"/>
</dbReference>
<organism evidence="4 5">
    <name type="scientific">Megalurothrips usitatus</name>
    <name type="common">bean blossom thrips</name>
    <dbReference type="NCBI Taxonomy" id="439358"/>
    <lineage>
        <taxon>Eukaryota</taxon>
        <taxon>Metazoa</taxon>
        <taxon>Ecdysozoa</taxon>
        <taxon>Arthropoda</taxon>
        <taxon>Hexapoda</taxon>
        <taxon>Insecta</taxon>
        <taxon>Pterygota</taxon>
        <taxon>Neoptera</taxon>
        <taxon>Paraneoptera</taxon>
        <taxon>Thysanoptera</taxon>
        <taxon>Terebrantia</taxon>
        <taxon>Thripoidea</taxon>
        <taxon>Thripidae</taxon>
        <taxon>Megalurothrips</taxon>
    </lineage>
</organism>
<sequence>MYRHVVAQLDSRMAAEVEDILTGPPEGQTYENLKKQLIARLSLSEERRINQLLAEEDIGDRTPSQFLRHLRALAGGSAAVNDAVMKRIWTRRLPSHVTAILASQPDLDLDKLAPLADRVLEAAPGIPSVHAVSTAAAPGPVDALAKMIETLAGRVEALTQQSRSRSRGRSRSRNNNNDGGGARGGSDSGLCWYHERRLLTGRRHVKTNYALSAANNSNIATYGLFLLKLNLPGLRRDLTWSFIVADVSVPIIGSDFLAHYHLLPDCKWKRLHDATTGLFADCQSRSIAQPSVRAVAVDLPGADILAEFPDVTRPAGRPREVSTICPLCNKTLQSTRGLKVHMTRSHKNHQGNISDTTTSTPTTSASTTPTTRARSQKSSQSADFRCSECNTLLSTASRFLRHRASHKLQDIHCRLPDPSVFIVESLETVMDEILIEILEEPVSACKSTPLPPVLNP</sequence>
<keyword evidence="1" id="KW-0479">Metal-binding</keyword>
<proteinExistence type="predicted"/>
<dbReference type="Pfam" id="PF23055">
    <property type="entry name" value="DUF7041"/>
    <property type="match status" value="1"/>
</dbReference>
<comment type="caution">
    <text evidence="4">The sequence shown here is derived from an EMBL/GenBank/DDBJ whole genome shotgun (WGS) entry which is preliminary data.</text>
</comment>
<evidence type="ECO:0000256" key="1">
    <source>
        <dbReference type="PROSITE-ProRule" id="PRU00042"/>
    </source>
</evidence>
<feature type="domain" description="C2H2-type" evidence="3">
    <location>
        <begin position="384"/>
        <end position="411"/>
    </location>
</feature>
<accession>A0AAV7X2E4</accession>